<accession>A0A1L9R917</accession>
<evidence type="ECO:0000256" key="5">
    <source>
        <dbReference type="ARBA" id="ARBA00023235"/>
    </source>
</evidence>
<dbReference type="Proteomes" id="UP000184383">
    <property type="component" value="Unassembled WGS sequence"/>
</dbReference>
<dbReference type="GO" id="GO:0016102">
    <property type="term" value="P:diterpenoid biosynthetic process"/>
    <property type="evidence" value="ECO:0007669"/>
    <property type="project" value="TreeGrafter"/>
</dbReference>
<dbReference type="EMBL" id="KV878216">
    <property type="protein sequence ID" value="OJJ31414.1"/>
    <property type="molecule type" value="Genomic_DNA"/>
</dbReference>
<keyword evidence="5" id="KW-0413">Isomerase</keyword>
<dbReference type="GO" id="GO:0010333">
    <property type="term" value="F:terpene synthase activity"/>
    <property type="evidence" value="ECO:0007669"/>
    <property type="project" value="InterPro"/>
</dbReference>
<evidence type="ECO:0000313" key="9">
    <source>
        <dbReference type="Proteomes" id="UP000184383"/>
    </source>
</evidence>
<dbReference type="PIRSF" id="PIRSF036498">
    <property type="entry name" value="Ent-kaurene_synthase_fungi"/>
    <property type="match status" value="1"/>
</dbReference>
<keyword evidence="3" id="KW-0479">Metal-binding</keyword>
<name>A0A1L9R917_ASPWE</name>
<dbReference type="OrthoDB" id="2343925at2759"/>
<dbReference type="InterPro" id="IPR008930">
    <property type="entry name" value="Terpenoid_cyclase/PrenylTrfase"/>
</dbReference>
<dbReference type="RefSeq" id="XP_040685091.1">
    <property type="nucleotide sequence ID" value="XM_040838076.1"/>
</dbReference>
<evidence type="ECO:0008006" key="10">
    <source>
        <dbReference type="Google" id="ProtNLM"/>
    </source>
</evidence>
<evidence type="ECO:0000256" key="4">
    <source>
        <dbReference type="ARBA" id="ARBA00022842"/>
    </source>
</evidence>
<keyword evidence="9" id="KW-1185">Reference proteome</keyword>
<evidence type="ECO:0000256" key="6">
    <source>
        <dbReference type="ARBA" id="ARBA00023239"/>
    </source>
</evidence>
<organism evidence="8 9">
    <name type="scientific">Aspergillus wentii DTO 134E9</name>
    <dbReference type="NCBI Taxonomy" id="1073089"/>
    <lineage>
        <taxon>Eukaryota</taxon>
        <taxon>Fungi</taxon>
        <taxon>Dikarya</taxon>
        <taxon>Ascomycota</taxon>
        <taxon>Pezizomycotina</taxon>
        <taxon>Eurotiomycetes</taxon>
        <taxon>Eurotiomycetidae</taxon>
        <taxon>Eurotiales</taxon>
        <taxon>Aspergillaceae</taxon>
        <taxon>Aspergillus</taxon>
        <taxon>Aspergillus subgen. Cremei</taxon>
    </lineage>
</organism>
<dbReference type="InterPro" id="IPR050148">
    <property type="entry name" value="Terpene_synthase-like"/>
</dbReference>
<dbReference type="PANTHER" id="PTHR31739">
    <property type="entry name" value="ENT-COPALYL DIPHOSPHATE SYNTHASE, CHLOROPLASTIC"/>
    <property type="match status" value="1"/>
</dbReference>
<dbReference type="GO" id="GO:0016853">
    <property type="term" value="F:isomerase activity"/>
    <property type="evidence" value="ECO:0007669"/>
    <property type="project" value="UniProtKB-KW"/>
</dbReference>
<dbReference type="AlphaFoldDB" id="A0A1L9R917"/>
<dbReference type="Gene3D" id="1.50.10.160">
    <property type="match status" value="1"/>
</dbReference>
<dbReference type="VEuPathDB" id="FungiDB:ASPWEDRAFT_54582"/>
<dbReference type="InterPro" id="IPR017057">
    <property type="entry name" value="Ent-kaurene_synthase_fun"/>
</dbReference>
<protein>
    <recommendedName>
        <fullName evidence="10">Ent-kaurene synthase</fullName>
    </recommendedName>
</protein>
<comment type="cofactor">
    <cofactor evidence="1">
        <name>Mg(2+)</name>
        <dbReference type="ChEBI" id="CHEBI:18420"/>
    </cofactor>
</comment>
<evidence type="ECO:0000256" key="2">
    <source>
        <dbReference type="ARBA" id="ARBA00006333"/>
    </source>
</evidence>
<evidence type="ECO:0000313" key="8">
    <source>
        <dbReference type="EMBL" id="OJJ31414.1"/>
    </source>
</evidence>
<dbReference type="PANTHER" id="PTHR31739:SF25">
    <property type="entry name" value="(E,E)-GERANYLLINALOOL SYNTHASE"/>
    <property type="match status" value="1"/>
</dbReference>
<dbReference type="STRING" id="1073089.A0A1L9R917"/>
<proteinExistence type="inferred from homology"/>
<dbReference type="Gene3D" id="1.50.10.20">
    <property type="match status" value="1"/>
</dbReference>
<evidence type="ECO:0000256" key="1">
    <source>
        <dbReference type="ARBA" id="ARBA00001946"/>
    </source>
</evidence>
<gene>
    <name evidence="8" type="ORF">ASPWEDRAFT_54582</name>
</gene>
<dbReference type="GeneID" id="63753924"/>
<feature type="compositionally biased region" description="Low complexity" evidence="7">
    <location>
        <begin position="683"/>
        <end position="707"/>
    </location>
</feature>
<reference evidence="9" key="1">
    <citation type="journal article" date="2017" name="Genome Biol.">
        <title>Comparative genomics reveals high biological diversity and specific adaptations in the industrially and medically important fungal genus Aspergillus.</title>
        <authorList>
            <person name="de Vries R.P."/>
            <person name="Riley R."/>
            <person name="Wiebenga A."/>
            <person name="Aguilar-Osorio G."/>
            <person name="Amillis S."/>
            <person name="Uchima C.A."/>
            <person name="Anderluh G."/>
            <person name="Asadollahi M."/>
            <person name="Askin M."/>
            <person name="Barry K."/>
            <person name="Battaglia E."/>
            <person name="Bayram O."/>
            <person name="Benocci T."/>
            <person name="Braus-Stromeyer S.A."/>
            <person name="Caldana C."/>
            <person name="Canovas D."/>
            <person name="Cerqueira G.C."/>
            <person name="Chen F."/>
            <person name="Chen W."/>
            <person name="Choi C."/>
            <person name="Clum A."/>
            <person name="Dos Santos R.A."/>
            <person name="Damasio A.R."/>
            <person name="Diallinas G."/>
            <person name="Emri T."/>
            <person name="Fekete E."/>
            <person name="Flipphi M."/>
            <person name="Freyberg S."/>
            <person name="Gallo A."/>
            <person name="Gournas C."/>
            <person name="Habgood R."/>
            <person name="Hainaut M."/>
            <person name="Harispe M.L."/>
            <person name="Henrissat B."/>
            <person name="Hilden K.S."/>
            <person name="Hope R."/>
            <person name="Hossain A."/>
            <person name="Karabika E."/>
            <person name="Karaffa L."/>
            <person name="Karanyi Z."/>
            <person name="Krasevec N."/>
            <person name="Kuo A."/>
            <person name="Kusch H."/>
            <person name="LaButti K."/>
            <person name="Lagendijk E.L."/>
            <person name="Lapidus A."/>
            <person name="Levasseur A."/>
            <person name="Lindquist E."/>
            <person name="Lipzen A."/>
            <person name="Logrieco A.F."/>
            <person name="MacCabe A."/>
            <person name="Maekelae M.R."/>
            <person name="Malavazi I."/>
            <person name="Melin P."/>
            <person name="Meyer V."/>
            <person name="Mielnichuk N."/>
            <person name="Miskei M."/>
            <person name="Molnar A.P."/>
            <person name="Mule G."/>
            <person name="Ngan C.Y."/>
            <person name="Orejas M."/>
            <person name="Orosz E."/>
            <person name="Ouedraogo J.P."/>
            <person name="Overkamp K.M."/>
            <person name="Park H.-S."/>
            <person name="Perrone G."/>
            <person name="Piumi F."/>
            <person name="Punt P.J."/>
            <person name="Ram A.F."/>
            <person name="Ramon A."/>
            <person name="Rauscher S."/>
            <person name="Record E."/>
            <person name="Riano-Pachon D.M."/>
            <person name="Robert V."/>
            <person name="Roehrig J."/>
            <person name="Ruller R."/>
            <person name="Salamov A."/>
            <person name="Salih N.S."/>
            <person name="Samson R.A."/>
            <person name="Sandor E."/>
            <person name="Sanguinetti M."/>
            <person name="Schuetze T."/>
            <person name="Sepcic K."/>
            <person name="Shelest E."/>
            <person name="Sherlock G."/>
            <person name="Sophianopoulou V."/>
            <person name="Squina F.M."/>
            <person name="Sun H."/>
            <person name="Susca A."/>
            <person name="Todd R.B."/>
            <person name="Tsang A."/>
            <person name="Unkles S.E."/>
            <person name="van de Wiele N."/>
            <person name="van Rossen-Uffink D."/>
            <person name="Oliveira J.V."/>
            <person name="Vesth T.C."/>
            <person name="Visser J."/>
            <person name="Yu J.-H."/>
            <person name="Zhou M."/>
            <person name="Andersen M.R."/>
            <person name="Archer D.B."/>
            <person name="Baker S.E."/>
            <person name="Benoit I."/>
            <person name="Brakhage A.A."/>
            <person name="Braus G.H."/>
            <person name="Fischer R."/>
            <person name="Frisvad J.C."/>
            <person name="Goldman G.H."/>
            <person name="Houbraken J."/>
            <person name="Oakley B."/>
            <person name="Pocsi I."/>
            <person name="Scazzocchio C."/>
            <person name="Seiboth B."/>
            <person name="vanKuyk P.A."/>
            <person name="Wortman J."/>
            <person name="Dyer P.S."/>
            <person name="Grigoriev I.V."/>
        </authorList>
    </citation>
    <scope>NUCLEOTIDE SEQUENCE [LARGE SCALE GENOMIC DNA]</scope>
    <source>
        <strain evidence="9">DTO 134E9</strain>
    </source>
</reference>
<dbReference type="SUPFAM" id="SSF48239">
    <property type="entry name" value="Terpenoid cyclases/Protein prenyltransferases"/>
    <property type="match status" value="1"/>
</dbReference>
<comment type="similarity">
    <text evidence="2">Belongs to the terpene synthase family.</text>
</comment>
<dbReference type="GO" id="GO:0000287">
    <property type="term" value="F:magnesium ion binding"/>
    <property type="evidence" value="ECO:0007669"/>
    <property type="project" value="TreeGrafter"/>
</dbReference>
<sequence>MLAPNTTSLSTQASRLVRQLISDNGDVGFMSCAIYDTAWVSMVRKPTANGAHWLFPECFEYILQSQQPDGGWETYASDIDGILNTAASLLALKTHAEHPIPEGHVPASELERRINLASTALSHQLQSWDVPNTVHVGFEIILPTILRLLEKKGLRFEFDGRVDLDALNALKLSKFKPQYLYSSQKFTALHSLESFIDIVDFDKVSHHKESGGFMASPSSTAAYLMHASSWDEECEEYLRTVVQNGSGQGNGGVPSAYPSTYFEITWVLTTLLHNGFTKEDLGIENTNALYEKLRLALLKGNGTVGFAPSLQADADDTAKALISVSMLGEPVPATGLLSEFEGKTHFRTYQGERDPSFTANCNALLALLSQPDLAALAPQIEKATTFLCDTWWEADGHIGDKWNLSPHYPSMLMAEAFGSLLEAWGKGSLDAIPSELIRDKVSITLYQALLRALQTQNEDGSWGPSHRREETAYAVLTIANACGLPFLDSLWPEIDEALDRGRKFLQGTVNEKPEYIWVEKVTYGSLTLSDCYVLAALKVDHQHSQPSDSLSQLFYIPEKKISEFVRFYSMIPLFAKMPRWKLRAALIEGYLFLPQLSEKRLEIFPRAGMEEDKYFEYIPFTWTACNNRDNTFVCNKTLKEMMIISFLNYQADEFMEAVVGRYYSGKDASVVACIGEIFDNVDSSSNEGSDSDGTTAKPVKPVKKTPTIEQLSNDKSASKKVSENVARVLDAFIHWSMNHPSVREASPIDALRVKDELETFLIAHMEQTEDSENFASQAKHNREIFTSPRSSFYRWVNSTSSNHTSCPYSFAFYQCLLASEHNQPDCFTTPEEKYIAEGMGHHLAVMCRMYNDYGSIARDRDEENLNSVNFPEFAAAGSDKSSKSDDARRKALFTVAEYERANMEFGLSKLRELAGEDKRKVRVMEKIQMFCNVTDLYGQIYVARDIASRM</sequence>
<evidence type="ECO:0000256" key="7">
    <source>
        <dbReference type="SAM" id="MobiDB-lite"/>
    </source>
</evidence>
<keyword evidence="6" id="KW-0456">Lyase</keyword>
<keyword evidence="4" id="KW-0460">Magnesium</keyword>
<evidence type="ECO:0000256" key="3">
    <source>
        <dbReference type="ARBA" id="ARBA00022723"/>
    </source>
</evidence>
<feature type="region of interest" description="Disordered" evidence="7">
    <location>
        <begin position="683"/>
        <end position="716"/>
    </location>
</feature>